<feature type="compositionally biased region" description="Basic and acidic residues" evidence="1">
    <location>
        <begin position="1"/>
        <end position="12"/>
    </location>
</feature>
<protein>
    <submittedName>
        <fullName evidence="2">Uncharacterized protein</fullName>
    </submittedName>
</protein>
<dbReference type="Proteomes" id="UP000534677">
    <property type="component" value="Unassembled WGS sequence"/>
</dbReference>
<comment type="caution">
    <text evidence="2">The sequence shown here is derived from an EMBL/GenBank/DDBJ whole genome shotgun (WGS) entry which is preliminary data.</text>
</comment>
<dbReference type="RefSeq" id="WP_185708959.1">
    <property type="nucleotide sequence ID" value="NZ_JAAXCZ010000010.1"/>
</dbReference>
<sequence length="53" mass="5895">MVIRDGSVEVKASENAAANSGWMNGWKNQERLTGDGKKPQTIPSKGYMKKRSR</sequence>
<proteinExistence type="predicted"/>
<feature type="compositionally biased region" description="Basic and acidic residues" evidence="1">
    <location>
        <begin position="28"/>
        <end position="38"/>
    </location>
</feature>
<dbReference type="EMBL" id="JAAXCZ010000010">
    <property type="protein sequence ID" value="MBC2383123.1"/>
    <property type="molecule type" value="Genomic_DNA"/>
</dbReference>
<name>A0ABR6TAZ4_9PSED</name>
<gene>
    <name evidence="2" type="ORF">HF209_19480</name>
</gene>
<keyword evidence="3" id="KW-1185">Reference proteome</keyword>
<accession>A0ABR6TAZ4</accession>
<evidence type="ECO:0000256" key="1">
    <source>
        <dbReference type="SAM" id="MobiDB-lite"/>
    </source>
</evidence>
<evidence type="ECO:0000313" key="3">
    <source>
        <dbReference type="Proteomes" id="UP000534677"/>
    </source>
</evidence>
<evidence type="ECO:0000313" key="2">
    <source>
        <dbReference type="EMBL" id="MBC2383123.1"/>
    </source>
</evidence>
<reference evidence="2 3" key="1">
    <citation type="submission" date="2020-04" db="EMBL/GenBank/DDBJ databases">
        <title>Pseudomonas crami sp. nov., a novel proteolytic bacterial species isolated from cream.</title>
        <authorList>
            <person name="Hofmann K."/>
            <person name="Woller A."/>
            <person name="Huptas C."/>
            <person name="Wenning M."/>
            <person name="Scherer S."/>
            <person name="Doll E.V."/>
        </authorList>
    </citation>
    <scope>NUCLEOTIDE SEQUENCE [LARGE SCALE GENOMIC DNA]</scope>
    <source>
        <strain evidence="2 3">WS 5096</strain>
    </source>
</reference>
<feature type="region of interest" description="Disordered" evidence="1">
    <location>
        <begin position="1"/>
        <end position="53"/>
    </location>
</feature>
<organism evidence="2 3">
    <name type="scientific">Pseudomonas cremoris</name>
    <dbReference type="NCBI Taxonomy" id="2724178"/>
    <lineage>
        <taxon>Bacteria</taxon>
        <taxon>Pseudomonadati</taxon>
        <taxon>Pseudomonadota</taxon>
        <taxon>Gammaproteobacteria</taxon>
        <taxon>Pseudomonadales</taxon>
        <taxon>Pseudomonadaceae</taxon>
        <taxon>Pseudomonas</taxon>
    </lineage>
</organism>